<protein>
    <submittedName>
        <fullName evidence="1">Glycosyl transferase family 2</fullName>
    </submittedName>
</protein>
<dbReference type="Proteomes" id="UP000248659">
    <property type="component" value="Unassembled WGS sequence"/>
</dbReference>
<dbReference type="Pfam" id="PF13704">
    <property type="entry name" value="Glyco_tranf_2_4"/>
    <property type="match status" value="1"/>
</dbReference>
<dbReference type="SUPFAM" id="SSF53448">
    <property type="entry name" value="Nucleotide-diphospho-sugar transferases"/>
    <property type="match status" value="1"/>
</dbReference>
<reference evidence="1 2" key="1">
    <citation type="submission" date="2017-01" db="EMBL/GenBank/DDBJ databases">
        <title>Genome sequence of Rhodovulum viride JA756.</title>
        <authorList>
            <person name="Lakshmi K.V."/>
            <person name="Tushar L.D."/>
            <person name="Sasikala C."/>
            <person name="Venkataramana C."/>
        </authorList>
    </citation>
    <scope>NUCLEOTIDE SEQUENCE [LARGE SCALE GENOMIC DNA]</scope>
    <source>
        <strain evidence="1 2">JA756</strain>
    </source>
</reference>
<organism evidence="1 2">
    <name type="scientific">Rhodovulum viride</name>
    <dbReference type="NCBI Taxonomy" id="1231134"/>
    <lineage>
        <taxon>Bacteria</taxon>
        <taxon>Pseudomonadati</taxon>
        <taxon>Pseudomonadota</taxon>
        <taxon>Alphaproteobacteria</taxon>
        <taxon>Rhodobacterales</taxon>
        <taxon>Paracoccaceae</taxon>
        <taxon>Rhodovulum</taxon>
    </lineage>
</organism>
<proteinExistence type="predicted"/>
<name>A0ABX9DD88_9RHOB</name>
<keyword evidence="1" id="KW-0808">Transferase</keyword>
<sequence>MHWRRARLLVRALRKRGELQPVADRTAAIRPGAILAFACLRNEAERLPHFLDHHRRLGVSQFLIVDNASTDATPRLLADAPDVSVWRSEASYRAARFGMDWLTWLLTRHGAGHWCLTLDADELLVFPRHDSLGLPALTAWLDARRIPMLAALMLELYAEGPLSSARCAPGADPLEALPLFDAEGYLWDRQRRYAGISIRGGVRRRAFFADAPDRAPHLHKTPLIRWRRGHVYVSSTHIALPRRLNAGFDARRDAPTGALLHSKFLDLALAKSAEDKVRCQHFTHPGRYGVYYDAILADPVLADARSVRFRDWRQLQALGLISGGAWAPMGAF</sequence>
<keyword evidence="2" id="KW-1185">Reference proteome</keyword>
<dbReference type="GO" id="GO:0016740">
    <property type="term" value="F:transferase activity"/>
    <property type="evidence" value="ECO:0007669"/>
    <property type="project" value="UniProtKB-KW"/>
</dbReference>
<dbReference type="EMBL" id="MUAV01000025">
    <property type="protein sequence ID" value="RAP40073.1"/>
    <property type="molecule type" value="Genomic_DNA"/>
</dbReference>
<evidence type="ECO:0000313" key="1">
    <source>
        <dbReference type="EMBL" id="RAP40073.1"/>
    </source>
</evidence>
<comment type="caution">
    <text evidence="1">The sequence shown here is derived from an EMBL/GenBank/DDBJ whole genome shotgun (WGS) entry which is preliminary data.</text>
</comment>
<gene>
    <name evidence="1" type="ORF">BYZ73_17425</name>
</gene>
<evidence type="ECO:0000313" key="2">
    <source>
        <dbReference type="Proteomes" id="UP000248659"/>
    </source>
</evidence>
<dbReference type="InterPro" id="IPR029044">
    <property type="entry name" value="Nucleotide-diphossugar_trans"/>
</dbReference>
<dbReference type="Gene3D" id="3.90.550.10">
    <property type="entry name" value="Spore Coat Polysaccharide Biosynthesis Protein SpsA, Chain A"/>
    <property type="match status" value="1"/>
</dbReference>
<accession>A0ABX9DD88</accession>